<dbReference type="Pfam" id="PF01425">
    <property type="entry name" value="Amidase"/>
    <property type="match status" value="1"/>
</dbReference>
<comment type="similarity">
    <text evidence="1">Belongs to the amidase family.</text>
</comment>
<proteinExistence type="inferred from homology"/>
<dbReference type="PROSITE" id="PS00571">
    <property type="entry name" value="AMIDASES"/>
    <property type="match status" value="1"/>
</dbReference>
<evidence type="ECO:0000313" key="5">
    <source>
        <dbReference type="Proteomes" id="UP001352852"/>
    </source>
</evidence>
<dbReference type="PANTHER" id="PTHR45847:SF6">
    <property type="entry name" value="FATTY ACID AMIDE HYDROLASE"/>
    <property type="match status" value="1"/>
</dbReference>
<name>A0ABU7ES91_9TELE</name>
<sequence>MAAHTEPGSAGGFFLLKRSFSSPLSLHACYDCSNPIFGQTVNPYNPQKTSGGSSGGEGALIGGGGSILGIGSDIGGSIRIPASFCGICGFKPTTGRLSSQGIVPIYRGQKC</sequence>
<dbReference type="EMBL" id="JAHUTJ010064872">
    <property type="protein sequence ID" value="MED6289168.1"/>
    <property type="molecule type" value="Genomic_DNA"/>
</dbReference>
<evidence type="ECO:0000256" key="1">
    <source>
        <dbReference type="ARBA" id="ARBA00009199"/>
    </source>
</evidence>
<keyword evidence="2" id="KW-0378">Hydrolase</keyword>
<protein>
    <recommendedName>
        <fullName evidence="3">Amidase domain-containing protein</fullName>
    </recommendedName>
</protein>
<dbReference type="PANTHER" id="PTHR45847">
    <property type="entry name" value="FATTY ACID AMIDE HYDROLASE"/>
    <property type="match status" value="1"/>
</dbReference>
<comment type="caution">
    <text evidence="4">The sequence shown here is derived from an EMBL/GenBank/DDBJ whole genome shotgun (WGS) entry which is preliminary data.</text>
</comment>
<feature type="domain" description="Amidase" evidence="3">
    <location>
        <begin position="29"/>
        <end position="108"/>
    </location>
</feature>
<dbReference type="InterPro" id="IPR052096">
    <property type="entry name" value="Endocannabinoid_amidase"/>
</dbReference>
<evidence type="ECO:0000256" key="2">
    <source>
        <dbReference type="ARBA" id="ARBA00022801"/>
    </source>
</evidence>
<dbReference type="InterPro" id="IPR036928">
    <property type="entry name" value="AS_sf"/>
</dbReference>
<evidence type="ECO:0000259" key="3">
    <source>
        <dbReference type="Pfam" id="PF01425"/>
    </source>
</evidence>
<feature type="non-terminal residue" evidence="4">
    <location>
        <position position="111"/>
    </location>
</feature>
<dbReference type="InterPro" id="IPR020556">
    <property type="entry name" value="Amidase_CS"/>
</dbReference>
<keyword evidence="5" id="KW-1185">Reference proteome</keyword>
<accession>A0ABU7ES91</accession>
<dbReference type="SUPFAM" id="SSF75304">
    <property type="entry name" value="Amidase signature (AS) enzymes"/>
    <property type="match status" value="1"/>
</dbReference>
<dbReference type="InterPro" id="IPR023631">
    <property type="entry name" value="Amidase_dom"/>
</dbReference>
<reference evidence="4 5" key="1">
    <citation type="submission" date="2021-06" db="EMBL/GenBank/DDBJ databases">
        <authorList>
            <person name="Palmer J.M."/>
        </authorList>
    </citation>
    <scope>NUCLEOTIDE SEQUENCE [LARGE SCALE GENOMIC DNA]</scope>
    <source>
        <strain evidence="4 5">CL_MEX2019</strain>
        <tissue evidence="4">Muscle</tissue>
    </source>
</reference>
<gene>
    <name evidence="4" type="ORF">CHARACLAT_033551</name>
</gene>
<organism evidence="4 5">
    <name type="scientific">Characodon lateralis</name>
    <dbReference type="NCBI Taxonomy" id="208331"/>
    <lineage>
        <taxon>Eukaryota</taxon>
        <taxon>Metazoa</taxon>
        <taxon>Chordata</taxon>
        <taxon>Craniata</taxon>
        <taxon>Vertebrata</taxon>
        <taxon>Euteleostomi</taxon>
        <taxon>Actinopterygii</taxon>
        <taxon>Neopterygii</taxon>
        <taxon>Teleostei</taxon>
        <taxon>Neoteleostei</taxon>
        <taxon>Acanthomorphata</taxon>
        <taxon>Ovalentaria</taxon>
        <taxon>Atherinomorphae</taxon>
        <taxon>Cyprinodontiformes</taxon>
        <taxon>Goodeidae</taxon>
        <taxon>Characodon</taxon>
    </lineage>
</organism>
<dbReference type="Proteomes" id="UP001352852">
    <property type="component" value="Unassembled WGS sequence"/>
</dbReference>
<dbReference type="Gene3D" id="3.90.1300.10">
    <property type="entry name" value="Amidase signature (AS) domain"/>
    <property type="match status" value="1"/>
</dbReference>
<evidence type="ECO:0000313" key="4">
    <source>
        <dbReference type="EMBL" id="MED6289168.1"/>
    </source>
</evidence>